<accession>A0A090KN28</accession>
<name>A0A090KN28_9BACI</name>
<keyword evidence="1" id="KW-0472">Membrane</keyword>
<dbReference type="eggNOG" id="ENOG5031W69">
    <property type="taxonomic scope" value="Bacteria"/>
</dbReference>
<evidence type="ECO:0000313" key="5">
    <source>
        <dbReference type="Proteomes" id="UP000040576"/>
    </source>
</evidence>
<proteinExistence type="predicted"/>
<dbReference type="EMBL" id="CCRF01000010">
    <property type="protein sequence ID" value="CEE00094.1"/>
    <property type="molecule type" value="Genomic_DNA"/>
</dbReference>
<sequence length="166" mass="19964">MKLPNSFDINEWFVLICMFIAFSVLHLLPKRFPLSVTILIMLFSSTIARFADHILSTPRIDLYDIMNSPYYDLFDIFTYVLVAPTGYFFVYFYDRLRIKGYWIAVYIVIWSTFGTAFEWLSSYFKVFIYKGWKPTYSFTFYLFIQSLTLLFFKYVTFIHQNTPKNN</sequence>
<reference evidence="3 4" key="2">
    <citation type="submission" date="2015-01" db="EMBL/GenBank/DDBJ databases">
        <title>Draft Genome Sequences of Four Bacillus thermoamylovorans Strains, Isolated From Food Products.</title>
        <authorList>
            <person name="Krawcyk A.O."/>
            <person name="Berendsen E.M."/>
            <person name="Eijlander R.T."/>
            <person name="de Jong A."/>
            <person name="Wells-Bennik M."/>
            <person name="Kuipers O.P."/>
        </authorList>
    </citation>
    <scope>NUCLEOTIDE SEQUENCE [LARGE SCALE GENOMIC DNA]</scope>
    <source>
        <strain evidence="3 4">B4167</strain>
    </source>
</reference>
<evidence type="ECO:0000256" key="1">
    <source>
        <dbReference type="SAM" id="Phobius"/>
    </source>
</evidence>
<keyword evidence="5" id="KW-1185">Reference proteome</keyword>
<dbReference type="Proteomes" id="UP000040576">
    <property type="component" value="Unassembled WGS sequence"/>
</dbReference>
<evidence type="ECO:0000313" key="3">
    <source>
        <dbReference type="EMBL" id="KIO71403.1"/>
    </source>
</evidence>
<gene>
    <name evidence="3" type="ORF">B4167_3755</name>
    <name evidence="2" type="ORF">BT1A1_0233</name>
</gene>
<keyword evidence="1" id="KW-0812">Transmembrane</keyword>
<feature type="transmembrane region" description="Helical" evidence="1">
    <location>
        <begin position="12"/>
        <end position="29"/>
    </location>
</feature>
<feature type="transmembrane region" description="Helical" evidence="1">
    <location>
        <begin position="100"/>
        <end position="120"/>
    </location>
</feature>
<dbReference type="AlphaFoldDB" id="A0A090KN28"/>
<feature type="transmembrane region" description="Helical" evidence="1">
    <location>
        <begin position="76"/>
        <end position="93"/>
    </location>
</feature>
<dbReference type="STRING" id="35841.B4167_3755"/>
<dbReference type="EMBL" id="JXLU01000129">
    <property type="protein sequence ID" value="KIO71403.1"/>
    <property type="molecule type" value="Genomic_DNA"/>
</dbReference>
<dbReference type="Proteomes" id="UP000032076">
    <property type="component" value="Unassembled WGS sequence"/>
</dbReference>
<keyword evidence="1" id="KW-1133">Transmembrane helix</keyword>
<organism evidence="2 5">
    <name type="scientific">Caldibacillus thermoamylovorans</name>
    <dbReference type="NCBI Taxonomy" id="35841"/>
    <lineage>
        <taxon>Bacteria</taxon>
        <taxon>Bacillati</taxon>
        <taxon>Bacillota</taxon>
        <taxon>Bacilli</taxon>
        <taxon>Bacillales</taxon>
        <taxon>Bacillaceae</taxon>
        <taxon>Caldibacillus</taxon>
    </lineage>
</organism>
<evidence type="ECO:0000313" key="4">
    <source>
        <dbReference type="Proteomes" id="UP000032076"/>
    </source>
</evidence>
<protein>
    <submittedName>
        <fullName evidence="2">Putative membrane protein</fullName>
    </submittedName>
</protein>
<feature type="transmembrane region" description="Helical" evidence="1">
    <location>
        <begin position="36"/>
        <end position="56"/>
    </location>
</feature>
<feature type="transmembrane region" description="Helical" evidence="1">
    <location>
        <begin position="140"/>
        <end position="158"/>
    </location>
</feature>
<reference evidence="2 5" key="1">
    <citation type="submission" date="2014-07" db="EMBL/GenBank/DDBJ databases">
        <authorList>
            <person name="Wibberg Daniel"/>
        </authorList>
    </citation>
    <scope>NUCLEOTIDE SEQUENCE [LARGE SCALE GENOMIC DNA]</scope>
</reference>
<dbReference type="PATRIC" id="fig|35841.6.peg.1290"/>
<evidence type="ECO:0000313" key="2">
    <source>
        <dbReference type="EMBL" id="CEE00094.1"/>
    </source>
</evidence>